<reference evidence="1 2" key="1">
    <citation type="journal article" date="2020" name="Mol. Biol. Evol.">
        <title>Distinct Expression and Methylation Patterns for Genes with Different Fates following a Single Whole-Genome Duplication in Flowering Plants.</title>
        <authorList>
            <person name="Shi T."/>
            <person name="Rahmani R.S."/>
            <person name="Gugger P.F."/>
            <person name="Wang M."/>
            <person name="Li H."/>
            <person name="Zhang Y."/>
            <person name="Li Z."/>
            <person name="Wang Q."/>
            <person name="Van de Peer Y."/>
            <person name="Marchal K."/>
            <person name="Chen J."/>
        </authorList>
    </citation>
    <scope>NUCLEOTIDE SEQUENCE [LARGE SCALE GENOMIC DNA]</scope>
    <source>
        <tissue evidence="1">Leaf</tissue>
    </source>
</reference>
<protein>
    <submittedName>
        <fullName evidence="1">Uncharacterized protein</fullName>
    </submittedName>
</protein>
<organism evidence="1 2">
    <name type="scientific">Nelumbo nucifera</name>
    <name type="common">Sacred lotus</name>
    <dbReference type="NCBI Taxonomy" id="4432"/>
    <lineage>
        <taxon>Eukaryota</taxon>
        <taxon>Viridiplantae</taxon>
        <taxon>Streptophyta</taxon>
        <taxon>Embryophyta</taxon>
        <taxon>Tracheophyta</taxon>
        <taxon>Spermatophyta</taxon>
        <taxon>Magnoliopsida</taxon>
        <taxon>Proteales</taxon>
        <taxon>Nelumbonaceae</taxon>
        <taxon>Nelumbo</taxon>
    </lineage>
</organism>
<keyword evidence="2" id="KW-1185">Reference proteome</keyword>
<comment type="caution">
    <text evidence="1">The sequence shown here is derived from an EMBL/GenBank/DDBJ whole genome shotgun (WGS) entry which is preliminary data.</text>
</comment>
<sequence length="52" mass="6136">MFNLNMIVTQILRSFFGFQAGNSLTYQKARLLFYGISTTIQVWPHESELFYL</sequence>
<dbReference type="EMBL" id="DUZY01000007">
    <property type="protein sequence ID" value="DAD45342.1"/>
    <property type="molecule type" value="Genomic_DNA"/>
</dbReference>
<proteinExistence type="predicted"/>
<gene>
    <name evidence="1" type="ORF">HUJ06_003572</name>
</gene>
<dbReference type="Proteomes" id="UP000607653">
    <property type="component" value="Unassembled WGS sequence"/>
</dbReference>
<evidence type="ECO:0000313" key="1">
    <source>
        <dbReference type="EMBL" id="DAD45342.1"/>
    </source>
</evidence>
<accession>A0A822ZJP7</accession>
<dbReference type="AlphaFoldDB" id="A0A822ZJP7"/>
<name>A0A822ZJP7_NELNU</name>
<evidence type="ECO:0000313" key="2">
    <source>
        <dbReference type="Proteomes" id="UP000607653"/>
    </source>
</evidence>